<dbReference type="Pfam" id="PF01595">
    <property type="entry name" value="CNNM"/>
    <property type="match status" value="1"/>
</dbReference>
<dbReference type="Gene3D" id="3.10.580.10">
    <property type="entry name" value="CBS-domain"/>
    <property type="match status" value="1"/>
</dbReference>
<keyword evidence="7 9" id="KW-0129">CBS domain</keyword>
<evidence type="ECO:0000256" key="5">
    <source>
        <dbReference type="ARBA" id="ARBA00022989"/>
    </source>
</evidence>
<reference evidence="16" key="2">
    <citation type="submission" date="2020-08" db="EMBL/GenBank/DDBJ databases">
        <authorList>
            <person name="Kikuchi T."/>
        </authorList>
    </citation>
    <scope>NUCLEOTIDE SEQUENCE</scope>
    <source>
        <strain evidence="15">Ka4C1</strain>
    </source>
</reference>
<feature type="transmembrane region" description="Helical" evidence="11">
    <location>
        <begin position="212"/>
        <end position="237"/>
    </location>
</feature>
<evidence type="ECO:0000259" key="14">
    <source>
        <dbReference type="PROSITE" id="PS51846"/>
    </source>
</evidence>
<dbReference type="Proteomes" id="UP000582659">
    <property type="component" value="Unassembled WGS sequence"/>
</dbReference>
<comment type="similarity">
    <text evidence="2">Belongs to the ACDP family.</text>
</comment>
<dbReference type="EMBL" id="CAJFCV020000006">
    <property type="protein sequence ID" value="CAG9129083.1"/>
    <property type="molecule type" value="Genomic_DNA"/>
</dbReference>
<evidence type="ECO:0000256" key="8">
    <source>
        <dbReference type="ARBA" id="ARBA00023136"/>
    </source>
</evidence>
<dbReference type="GO" id="GO:0040026">
    <property type="term" value="P:positive regulation of vulval development"/>
    <property type="evidence" value="ECO:0007669"/>
    <property type="project" value="UniProtKB-ARBA"/>
</dbReference>
<evidence type="ECO:0000313" key="16">
    <source>
        <dbReference type="EMBL" id="CAG9129083.1"/>
    </source>
</evidence>
<dbReference type="FunFam" id="3.10.580.10:FF:000006">
    <property type="entry name" value="DUF21 and CBS domain protein"/>
    <property type="match status" value="1"/>
</dbReference>
<evidence type="ECO:0000313" key="18">
    <source>
        <dbReference type="Proteomes" id="UP000659654"/>
    </source>
</evidence>
<dbReference type="GO" id="GO:0032026">
    <property type="term" value="P:response to magnesium ion"/>
    <property type="evidence" value="ECO:0007669"/>
    <property type="project" value="UniProtKB-ARBA"/>
</dbReference>
<dbReference type="Proteomes" id="UP000095284">
    <property type="component" value="Unplaced"/>
</dbReference>
<evidence type="ECO:0000313" key="15">
    <source>
        <dbReference type="EMBL" id="CAD5233734.1"/>
    </source>
</evidence>
<dbReference type="OrthoDB" id="5353557at2759"/>
<dbReference type="InterPro" id="IPR002550">
    <property type="entry name" value="CNNM"/>
</dbReference>
<evidence type="ECO:0000256" key="6">
    <source>
        <dbReference type="ARBA" id="ARBA00023065"/>
    </source>
</evidence>
<keyword evidence="6" id="KW-0406">Ion transport</keyword>
<keyword evidence="8 10" id="KW-0472">Membrane</keyword>
<evidence type="ECO:0000256" key="7">
    <source>
        <dbReference type="ARBA" id="ARBA00023122"/>
    </source>
</evidence>
<evidence type="ECO:0000256" key="10">
    <source>
        <dbReference type="PROSITE-ProRule" id="PRU01193"/>
    </source>
</evidence>
<dbReference type="Proteomes" id="UP000659654">
    <property type="component" value="Unassembled WGS sequence"/>
</dbReference>
<dbReference type="GO" id="GO:1905941">
    <property type="term" value="P:positive regulation of gonad development"/>
    <property type="evidence" value="ECO:0007669"/>
    <property type="project" value="UniProtKB-ARBA"/>
</dbReference>
<dbReference type="EMBL" id="CAJFDI010000006">
    <property type="protein sequence ID" value="CAD5233734.1"/>
    <property type="molecule type" value="Genomic_DNA"/>
</dbReference>
<dbReference type="PROSITE" id="PS51371">
    <property type="entry name" value="CBS"/>
    <property type="match status" value="1"/>
</dbReference>
<keyword evidence="5 10" id="KW-1133">Transmembrane helix</keyword>
<keyword evidence="4" id="KW-0677">Repeat</keyword>
<dbReference type="InterPro" id="IPR000644">
    <property type="entry name" value="CBS_dom"/>
</dbReference>
<dbReference type="eggNOG" id="KOG2118">
    <property type="taxonomic scope" value="Eukaryota"/>
</dbReference>
<evidence type="ECO:0000256" key="9">
    <source>
        <dbReference type="PROSITE-ProRule" id="PRU00703"/>
    </source>
</evidence>
<dbReference type="CDD" id="cd04590">
    <property type="entry name" value="CBS_pair_CorC_HlyC_assoc"/>
    <property type="match status" value="1"/>
</dbReference>
<dbReference type="InterPro" id="IPR045095">
    <property type="entry name" value="ACDP"/>
</dbReference>
<dbReference type="InterPro" id="IPR044751">
    <property type="entry name" value="Ion_transp-like_CBS"/>
</dbReference>
<dbReference type="GO" id="GO:0008340">
    <property type="term" value="P:determination of adult lifespan"/>
    <property type="evidence" value="ECO:0007669"/>
    <property type="project" value="UniProtKB-ARBA"/>
</dbReference>
<organism evidence="17 19">
    <name type="scientific">Bursaphelenchus xylophilus</name>
    <name type="common">Pinewood nematode worm</name>
    <name type="synonym">Aphelenchoides xylophilus</name>
    <dbReference type="NCBI Taxonomy" id="6326"/>
    <lineage>
        <taxon>Eukaryota</taxon>
        <taxon>Metazoa</taxon>
        <taxon>Ecdysozoa</taxon>
        <taxon>Nematoda</taxon>
        <taxon>Chromadorea</taxon>
        <taxon>Rhabditida</taxon>
        <taxon>Tylenchina</taxon>
        <taxon>Tylenchomorpha</taxon>
        <taxon>Aphelenchoidea</taxon>
        <taxon>Aphelenchoididae</taxon>
        <taxon>Bursaphelenchus</taxon>
    </lineage>
</organism>
<evidence type="ECO:0000256" key="4">
    <source>
        <dbReference type="ARBA" id="ARBA00022737"/>
    </source>
</evidence>
<feature type="transmembrane region" description="Helical" evidence="11">
    <location>
        <begin position="270"/>
        <end position="289"/>
    </location>
</feature>
<dbReference type="PANTHER" id="PTHR12064">
    <property type="entry name" value="METAL TRANSPORTER CNNM"/>
    <property type="match status" value="1"/>
</dbReference>
<evidence type="ECO:0000256" key="11">
    <source>
        <dbReference type="SAM" id="Phobius"/>
    </source>
</evidence>
<keyword evidence="12" id="KW-0732">Signal</keyword>
<feature type="chain" id="PRO_5036308599" evidence="12">
    <location>
        <begin position="41"/>
        <end position="804"/>
    </location>
</feature>
<feature type="transmembrane region" description="Helical" evidence="11">
    <location>
        <begin position="331"/>
        <end position="351"/>
    </location>
</feature>
<protein>
    <submittedName>
        <fullName evidence="15">(pine wood nematode) hypothetical protein</fullName>
    </submittedName>
</protein>
<keyword evidence="18" id="KW-1185">Reference proteome</keyword>
<reference evidence="19" key="1">
    <citation type="submission" date="2016-11" db="UniProtKB">
        <authorList>
            <consortium name="WormBaseParasite"/>
        </authorList>
    </citation>
    <scope>IDENTIFICATION</scope>
</reference>
<dbReference type="GO" id="GO:0040018">
    <property type="term" value="P:positive regulation of multicellular organism growth"/>
    <property type="evidence" value="ECO:0007669"/>
    <property type="project" value="UniProtKB-ARBA"/>
</dbReference>
<name>A0A1I7RJV0_BURXY</name>
<evidence type="ECO:0000256" key="2">
    <source>
        <dbReference type="ARBA" id="ARBA00010484"/>
    </source>
</evidence>
<evidence type="ECO:0000313" key="17">
    <source>
        <dbReference type="Proteomes" id="UP000095284"/>
    </source>
</evidence>
<dbReference type="GO" id="GO:0010960">
    <property type="term" value="P:magnesium ion homeostasis"/>
    <property type="evidence" value="ECO:0007669"/>
    <property type="project" value="InterPro"/>
</dbReference>
<dbReference type="AlphaFoldDB" id="A0A1I7RJV0"/>
<keyword evidence="3 10" id="KW-0812">Transmembrane</keyword>
<accession>A0A1I7RJV0</accession>
<dbReference type="PANTHER" id="PTHR12064:SF94">
    <property type="entry name" value="UNEXTENDED PROTEIN"/>
    <property type="match status" value="1"/>
</dbReference>
<feature type="domain" description="CNNM transmembrane" evidence="14">
    <location>
        <begin position="206"/>
        <end position="384"/>
    </location>
</feature>
<dbReference type="InterPro" id="IPR046342">
    <property type="entry name" value="CBS_dom_sf"/>
</dbReference>
<dbReference type="PROSITE" id="PS51846">
    <property type="entry name" value="CNNM"/>
    <property type="match status" value="1"/>
</dbReference>
<evidence type="ECO:0000256" key="3">
    <source>
        <dbReference type="ARBA" id="ARBA00022692"/>
    </source>
</evidence>
<proteinExistence type="inferred from homology"/>
<dbReference type="SUPFAM" id="SSF54631">
    <property type="entry name" value="CBS-domain pair"/>
    <property type="match status" value="1"/>
</dbReference>
<feature type="transmembrane region" description="Helical" evidence="11">
    <location>
        <begin position="295"/>
        <end position="319"/>
    </location>
</feature>
<evidence type="ECO:0000313" key="19">
    <source>
        <dbReference type="WBParaSite" id="BXY_0098200.1"/>
    </source>
</evidence>
<keyword evidence="6" id="KW-0813">Transport</keyword>
<dbReference type="GO" id="GO:0022857">
    <property type="term" value="F:transmembrane transporter activity"/>
    <property type="evidence" value="ECO:0007669"/>
    <property type="project" value="TreeGrafter"/>
</dbReference>
<feature type="domain" description="CBS" evidence="13">
    <location>
        <begin position="471"/>
        <end position="537"/>
    </location>
</feature>
<gene>
    <name evidence="15" type="ORF">BXYJ_LOCUS13825</name>
</gene>
<comment type="subcellular location">
    <subcellularLocation>
        <location evidence="1">Basolateral cell membrane</location>
        <topology evidence="1">Multi-pass membrane protein</topology>
    </subcellularLocation>
</comment>
<evidence type="ECO:0000259" key="13">
    <source>
        <dbReference type="PROSITE" id="PS51371"/>
    </source>
</evidence>
<dbReference type="GO" id="GO:0016323">
    <property type="term" value="C:basolateral plasma membrane"/>
    <property type="evidence" value="ECO:0007669"/>
    <property type="project" value="UniProtKB-SubCell"/>
</dbReference>
<dbReference type="WBParaSite" id="BXY_0098200.1">
    <property type="protein sequence ID" value="BXY_0098200.1"/>
    <property type="gene ID" value="BXY_0098200"/>
</dbReference>
<dbReference type="GO" id="GO:0015693">
    <property type="term" value="P:magnesium ion transport"/>
    <property type="evidence" value="ECO:0007669"/>
    <property type="project" value="UniProtKB-ARBA"/>
</dbReference>
<evidence type="ECO:0000256" key="12">
    <source>
        <dbReference type="SAM" id="SignalP"/>
    </source>
</evidence>
<dbReference type="Pfam" id="PF25562">
    <property type="entry name" value="CNBH_CNNM2_C"/>
    <property type="match status" value="1"/>
</dbReference>
<feature type="signal peptide" evidence="12">
    <location>
        <begin position="1"/>
        <end position="40"/>
    </location>
</feature>
<evidence type="ECO:0000256" key="1">
    <source>
        <dbReference type="ARBA" id="ARBA00004554"/>
    </source>
</evidence>
<dbReference type="SMR" id="A0A1I7RJV0"/>
<sequence>MRTPQCHGPMSNQNFMRTELVLKLSLIVTLSIITSSLVSSDKSNHTPTNQHLKEVILNNALASKSFITTEKKPYLSGLRVESDKPFGEEFLGYTPRGISVVQPNAVVRIVLFGWWLDEIDLAGFTATSSCREAVVNVTQTDFFVQTEKRVIFEYSFPPLGKREDTYRLCWKQRDRQNADGAEVKLPFLIVNDLQTSISTSTPMREYYFPLPFQIFLLFFLLTLSALFSGLNLGLMTLTPQELMLISKSGSERERKFAETVLPVRLTGNQLLCSLLIGNVCVNSAISILFDDLTSGYIALIAASAGIVIFGEICPQAVCVKKGLEVGARTIWLTKLFMLLTFPLSYPIGWLLDRVLGLEGVSYDRRRLMEMIKMTTRNEEGLAEEFKIAVGAMEISDKTVKEVMTKVDDVFMLPDTTVLNTKTVAEVLRMGYTRIPVYHGDRNNVEALLFVKDLALLNPDDNFTIKTVCSYHDHALRFVMEDTPLRVMLEEFKKGDYHLAMVQRVVQIDAQDPTYELVGVVTLEDIVEEILQAEIVDETDVITDNVNKTRRRKAIMHDYANCFMDADADACLISIQMQVVTVQWLSTNHKVFSECFIGTNVLEKVIRQNVHKIELVHLKDSSNILPPNARLYLKKEPSDKFILILEGRVAVTIGETNMTFEAGPWHCFGKELLDSLLDDIGKNKLTEESHSPKPSTVFNEMDMKKLTFSPDYTVVIKDQCTYLEITPQTYLLAFKSTLITRNRNEFLEKNPIEDDGQIRKTTSESILKHACNNNSTPATPSSILRKCGTGAKISLSTEKSFDGLK</sequence>